<comment type="similarity">
    <text evidence="1">Belongs to the paraoxonase family.</text>
</comment>
<dbReference type="PANTHER" id="PTHR11799:SF12">
    <property type="entry name" value="PARAOXONASE-RELATED"/>
    <property type="match status" value="1"/>
</dbReference>
<gene>
    <name evidence="8" type="ORF">LPJ61_002232</name>
</gene>
<dbReference type="PANTHER" id="PTHR11799">
    <property type="entry name" value="PARAOXONASE"/>
    <property type="match status" value="1"/>
</dbReference>
<dbReference type="Proteomes" id="UP001143981">
    <property type="component" value="Unassembled WGS sequence"/>
</dbReference>
<organism evidence="8 9">
    <name type="scientific">Coemansia biformis</name>
    <dbReference type="NCBI Taxonomy" id="1286918"/>
    <lineage>
        <taxon>Eukaryota</taxon>
        <taxon>Fungi</taxon>
        <taxon>Fungi incertae sedis</taxon>
        <taxon>Zoopagomycota</taxon>
        <taxon>Kickxellomycotina</taxon>
        <taxon>Kickxellomycetes</taxon>
        <taxon>Kickxellales</taxon>
        <taxon>Kickxellaceae</taxon>
        <taxon>Coemansia</taxon>
    </lineage>
</organism>
<dbReference type="GO" id="GO:0046872">
    <property type="term" value="F:metal ion binding"/>
    <property type="evidence" value="ECO:0007669"/>
    <property type="project" value="UniProtKB-KW"/>
</dbReference>
<evidence type="ECO:0000256" key="5">
    <source>
        <dbReference type="PIRSR" id="PIRSR602640-1"/>
    </source>
</evidence>
<protein>
    <recommendedName>
        <fullName evidence="10">Calcium-dependent phosphotriesterase</fullName>
    </recommendedName>
</protein>
<dbReference type="EMBL" id="JANBOI010000263">
    <property type="protein sequence ID" value="KAJ1732045.1"/>
    <property type="molecule type" value="Genomic_DNA"/>
</dbReference>
<feature type="active site" description="Proton acceptor" evidence="5">
    <location>
        <position position="134"/>
    </location>
</feature>
<dbReference type="Pfam" id="PF01731">
    <property type="entry name" value="Arylesterase"/>
    <property type="match status" value="1"/>
</dbReference>
<keyword evidence="3 7" id="KW-1015">Disulfide bond</keyword>
<evidence type="ECO:0000313" key="8">
    <source>
        <dbReference type="EMBL" id="KAJ1732045.1"/>
    </source>
</evidence>
<name>A0A9W7YEH0_9FUNG</name>
<evidence type="ECO:0000256" key="7">
    <source>
        <dbReference type="PIRSR" id="PIRSR602640-3"/>
    </source>
</evidence>
<feature type="binding site" evidence="6">
    <location>
        <position position="190"/>
    </location>
    <ligand>
        <name>Ca(2+)</name>
        <dbReference type="ChEBI" id="CHEBI:29108"/>
        <label>1</label>
        <note>catalytic</note>
    </ligand>
</feature>
<evidence type="ECO:0000256" key="4">
    <source>
        <dbReference type="ARBA" id="ARBA00023180"/>
    </source>
</evidence>
<dbReference type="OrthoDB" id="5307922at2759"/>
<keyword evidence="9" id="KW-1185">Reference proteome</keyword>
<keyword evidence="4" id="KW-0325">Glycoprotein</keyword>
<comment type="cofactor">
    <cofactor evidence="6">
        <name>Ca(2+)</name>
        <dbReference type="ChEBI" id="CHEBI:29108"/>
    </cofactor>
    <text evidence="6">Binds 2 calcium ions per subunit.</text>
</comment>
<comment type="caution">
    <text evidence="8">The sequence shown here is derived from an EMBL/GenBank/DDBJ whole genome shotgun (WGS) entry which is preliminary data.</text>
</comment>
<dbReference type="InterPro" id="IPR002640">
    <property type="entry name" value="Arylesterase"/>
</dbReference>
<keyword evidence="6" id="KW-0479">Metal-binding</keyword>
<keyword evidence="2" id="KW-0378">Hydrolase</keyword>
<evidence type="ECO:0000256" key="2">
    <source>
        <dbReference type="ARBA" id="ARBA00022801"/>
    </source>
</evidence>
<sequence length="391" mass="43005">MASPTYRRQVCLAAAAAAFAALYMYVAHSLAIIGFGKTYASVNATSCRQVGRGMLQGCEDIVVDPHTGLAYLACGNLAARQRWIFPNEAHDASLHAGADHVYVMDERDAVADIRLLEPAADGGLVPFSQTIRLHGFDIYWEPKDPRRMTFMFVNHQLDRAAVSIFSHTSGADHMVHEETVWSELLWSPNNIVAMSKHSFYATNDMKYNHGVLRELSSTLRLPGGHVVYRNDLGAFSIAASHIRFPNGIAKYRDWIYVVASGDPGVHIYQAGAAGRLEYTGRVVYSDSVPDNIFVDPANGQIYSASFLKVLEMYKYFKHPSLATTQAAGTKVVRLTQRSNPSHGFDIESLLIDSGELMPTATIAALQRRNQVKRLLIGCVMCDSVSVCDAVA</sequence>
<evidence type="ECO:0000313" key="9">
    <source>
        <dbReference type="Proteomes" id="UP001143981"/>
    </source>
</evidence>
<keyword evidence="6" id="KW-0106">Calcium</keyword>
<feature type="binding site" evidence="6">
    <location>
        <position position="189"/>
    </location>
    <ligand>
        <name>Ca(2+)</name>
        <dbReference type="ChEBI" id="CHEBI:29108"/>
        <label>1</label>
        <note>catalytic</note>
    </ligand>
</feature>
<evidence type="ECO:0000256" key="1">
    <source>
        <dbReference type="ARBA" id="ARBA00008595"/>
    </source>
</evidence>
<feature type="binding site" evidence="6">
    <location>
        <position position="291"/>
    </location>
    <ligand>
        <name>Ca(2+)</name>
        <dbReference type="ChEBI" id="CHEBI:29108"/>
        <label>1</label>
        <note>catalytic</note>
    </ligand>
</feature>
<accession>A0A9W7YEH0</accession>
<reference evidence="8" key="1">
    <citation type="submission" date="2022-07" db="EMBL/GenBank/DDBJ databases">
        <title>Phylogenomic reconstructions and comparative analyses of Kickxellomycotina fungi.</title>
        <authorList>
            <person name="Reynolds N.K."/>
            <person name="Stajich J.E."/>
            <person name="Barry K."/>
            <person name="Grigoriev I.V."/>
            <person name="Crous P."/>
            <person name="Smith M.E."/>
        </authorList>
    </citation>
    <scope>NUCLEOTIDE SEQUENCE</scope>
    <source>
        <strain evidence="8">BCRC 34381</strain>
    </source>
</reference>
<evidence type="ECO:0008006" key="10">
    <source>
        <dbReference type="Google" id="ProtNLM"/>
    </source>
</evidence>
<feature type="binding site" evidence="6">
    <location>
        <position position="60"/>
    </location>
    <ligand>
        <name>Ca(2+)</name>
        <dbReference type="ChEBI" id="CHEBI:29108"/>
        <label>1</label>
        <note>catalytic</note>
    </ligand>
</feature>
<dbReference type="InterPro" id="IPR051288">
    <property type="entry name" value="Serum_paraoxonase/arylesterase"/>
</dbReference>
<feature type="disulfide bond" description="In form B" evidence="7">
    <location>
        <begin position="47"/>
        <end position="387"/>
    </location>
</feature>
<feature type="binding site" evidence="6">
    <location>
        <position position="290"/>
    </location>
    <ligand>
        <name>Ca(2+)</name>
        <dbReference type="ChEBI" id="CHEBI:29108"/>
        <label>1</label>
        <note>catalytic</note>
    </ligand>
</feature>
<feature type="binding site" evidence="6">
    <location>
        <position position="246"/>
    </location>
    <ligand>
        <name>Ca(2+)</name>
        <dbReference type="ChEBI" id="CHEBI:29108"/>
        <label>1</label>
        <note>catalytic</note>
    </ligand>
</feature>
<evidence type="ECO:0000256" key="3">
    <source>
        <dbReference type="ARBA" id="ARBA00023157"/>
    </source>
</evidence>
<evidence type="ECO:0000256" key="6">
    <source>
        <dbReference type="PIRSR" id="PIRSR602640-2"/>
    </source>
</evidence>
<dbReference type="SUPFAM" id="SSF63829">
    <property type="entry name" value="Calcium-dependent phosphotriesterase"/>
    <property type="match status" value="1"/>
</dbReference>
<dbReference type="InterPro" id="IPR011042">
    <property type="entry name" value="6-blade_b-propeller_TolB-like"/>
</dbReference>
<dbReference type="GO" id="GO:0004064">
    <property type="term" value="F:arylesterase activity"/>
    <property type="evidence" value="ECO:0007669"/>
    <property type="project" value="InterPro"/>
</dbReference>
<dbReference type="Gene3D" id="2.120.10.30">
    <property type="entry name" value="TolB, C-terminal domain"/>
    <property type="match status" value="1"/>
</dbReference>
<proteinExistence type="inferred from homology"/>
<dbReference type="AlphaFoldDB" id="A0A9W7YEH0"/>